<dbReference type="OrthoDB" id="9804511at2"/>
<dbReference type="Pfam" id="PF00652">
    <property type="entry name" value="Ricin_B_lectin"/>
    <property type="match status" value="2"/>
</dbReference>
<feature type="chain" id="PRO_5038656432" description="Ricin B lectin domain-containing protein" evidence="1">
    <location>
        <begin position="31"/>
        <end position="732"/>
    </location>
</feature>
<dbReference type="Proteomes" id="UP000460272">
    <property type="component" value="Unassembled WGS sequence"/>
</dbReference>
<feature type="signal peptide" evidence="1">
    <location>
        <begin position="1"/>
        <end position="30"/>
    </location>
</feature>
<sequence length="732" mass="72819">MNIARRTAATRILAVAVGVLAVGSALTALAVPAVAANKITVTNPGTQTTNPLSAKVSLQIKATDPAKSALSYSAAALPAGLTIGKTTGLISGTVTKASTGTVKVTVTDATNAAGSASFTWTAKNTIVVGNPGTQVTTVGNPVSVAVAAADDDKATTLTWTASGLPAGLVIGAASGIITGEPTLNGTYAVTVKVTDKTSSSAKVSFTWKVGDLVAVSAPGTEQSTVSVAIAPVKVTATDSASGQTFSYSAAGLPPGLAINAKTGIIAGIPTGKAAHYAVTVTAKDGTGAAGSAPISWTIGNLVTVHTPATERSWAGIPVSVAVKATDSDAAQKLSYAASGLPAGLAIDPATGVISGTPAKTGQAAVTVAAIDGTGSSGTASVTWTVGDAISIAHLGTVPVTAGVALTLPIGYADAVPHDSVTLSVHGLPPGLTFEAHPATIFGWVTKPGTYPATVTAAGSLGDSQSMTFDLAVKPASGGGPTGQIRLDLGGRCLDDLANKAALWTCQPGSAQQWTLATDGTIRARGACLDIEGSVAYLGQGVRMWHCSGGASRKTWTVGTAGELVNPASGLCLGDAGGSTANGYRPTMVACRVTGAQVWLVPGAQLRSARASKCADDLHSGGGNGNVIDMFGCNGTASQSWTVKPDFTVRMFGNKCITDPGKLGTPGVKIVLWSCANGDKGQKVILVHRGGLGSWVTIDGVCVAIPSMTAADTSQLVTAACTPGDPRDLWDVW</sequence>
<evidence type="ECO:0000313" key="3">
    <source>
        <dbReference type="EMBL" id="TVY99707.1"/>
    </source>
</evidence>
<accession>A0A6P2BLF0</accession>
<reference evidence="3 4" key="1">
    <citation type="submission" date="2018-11" db="EMBL/GenBank/DDBJ databases">
        <title>Trebonia kvetii gen.nov., sp.nov., a novel acidophilic actinobacterium, and proposal of the new actinobacterial family Treboniaceae fam. nov.</title>
        <authorList>
            <person name="Rapoport D."/>
            <person name="Sagova-Mareckova M."/>
            <person name="Sedlacek I."/>
            <person name="Provaznik J."/>
            <person name="Kralova S."/>
            <person name="Pavlinic D."/>
            <person name="Benes V."/>
            <person name="Kopecky J."/>
        </authorList>
    </citation>
    <scope>NUCLEOTIDE SEQUENCE [LARGE SCALE GENOMIC DNA]</scope>
    <source>
        <strain evidence="3 4">15Tr583</strain>
    </source>
</reference>
<dbReference type="InterPro" id="IPR013783">
    <property type="entry name" value="Ig-like_fold"/>
</dbReference>
<name>A0A6P2BLF0_9ACTN</name>
<dbReference type="EMBL" id="RPFW01000012">
    <property type="protein sequence ID" value="TVY99707.1"/>
    <property type="molecule type" value="Genomic_DNA"/>
</dbReference>
<dbReference type="GO" id="GO:0005509">
    <property type="term" value="F:calcium ion binding"/>
    <property type="evidence" value="ECO:0007669"/>
    <property type="project" value="InterPro"/>
</dbReference>
<dbReference type="InterPro" id="IPR015919">
    <property type="entry name" value="Cadherin-like_sf"/>
</dbReference>
<dbReference type="InterPro" id="IPR035992">
    <property type="entry name" value="Ricin_B-like_lectins"/>
</dbReference>
<dbReference type="InterPro" id="IPR000772">
    <property type="entry name" value="Ricin_B_lectin"/>
</dbReference>
<dbReference type="CDD" id="cd00161">
    <property type="entry name" value="beta-trefoil_Ricin-like"/>
    <property type="match status" value="1"/>
</dbReference>
<dbReference type="GO" id="GO:0016020">
    <property type="term" value="C:membrane"/>
    <property type="evidence" value="ECO:0007669"/>
    <property type="project" value="InterPro"/>
</dbReference>
<dbReference type="SMART" id="SM00458">
    <property type="entry name" value="RICIN"/>
    <property type="match status" value="2"/>
</dbReference>
<dbReference type="RefSeq" id="WP_145862192.1">
    <property type="nucleotide sequence ID" value="NZ_RPFW01000012.1"/>
</dbReference>
<protein>
    <recommendedName>
        <fullName evidence="2">Ricin B lectin domain-containing protein</fullName>
    </recommendedName>
</protein>
<keyword evidence="4" id="KW-1185">Reference proteome</keyword>
<dbReference type="AlphaFoldDB" id="A0A6P2BLF0"/>
<evidence type="ECO:0000259" key="2">
    <source>
        <dbReference type="SMART" id="SM00458"/>
    </source>
</evidence>
<dbReference type="GO" id="GO:0005975">
    <property type="term" value="P:carbohydrate metabolic process"/>
    <property type="evidence" value="ECO:0007669"/>
    <property type="project" value="UniProtKB-ARBA"/>
</dbReference>
<feature type="domain" description="Ricin B lectin" evidence="2">
    <location>
        <begin position="478"/>
        <end position="601"/>
    </location>
</feature>
<dbReference type="Pfam" id="PF05345">
    <property type="entry name" value="He_PIG"/>
    <property type="match status" value="5"/>
</dbReference>
<organism evidence="3 4">
    <name type="scientific">Trebonia kvetii</name>
    <dbReference type="NCBI Taxonomy" id="2480626"/>
    <lineage>
        <taxon>Bacteria</taxon>
        <taxon>Bacillati</taxon>
        <taxon>Actinomycetota</taxon>
        <taxon>Actinomycetes</taxon>
        <taxon>Streptosporangiales</taxon>
        <taxon>Treboniaceae</taxon>
        <taxon>Trebonia</taxon>
    </lineage>
</organism>
<dbReference type="SUPFAM" id="SSF49313">
    <property type="entry name" value="Cadherin-like"/>
    <property type="match status" value="5"/>
</dbReference>
<comment type="caution">
    <text evidence="3">The sequence shown here is derived from an EMBL/GenBank/DDBJ whole genome shotgun (WGS) entry which is preliminary data.</text>
</comment>
<feature type="domain" description="Ricin B lectin" evidence="2">
    <location>
        <begin position="602"/>
        <end position="732"/>
    </location>
</feature>
<dbReference type="Gene3D" id="2.80.10.50">
    <property type="match status" value="2"/>
</dbReference>
<dbReference type="PROSITE" id="PS50231">
    <property type="entry name" value="RICIN_B_LECTIN"/>
    <property type="match status" value="2"/>
</dbReference>
<gene>
    <name evidence="3" type="ORF">EAS64_41385</name>
</gene>
<dbReference type="SUPFAM" id="SSF50370">
    <property type="entry name" value="Ricin B-like lectins"/>
    <property type="match status" value="2"/>
</dbReference>
<evidence type="ECO:0000313" key="4">
    <source>
        <dbReference type="Proteomes" id="UP000460272"/>
    </source>
</evidence>
<proteinExistence type="predicted"/>
<dbReference type="Gene3D" id="2.60.40.10">
    <property type="entry name" value="Immunoglobulins"/>
    <property type="match status" value="5"/>
</dbReference>
<evidence type="ECO:0000256" key="1">
    <source>
        <dbReference type="SAM" id="SignalP"/>
    </source>
</evidence>
<keyword evidence="1" id="KW-0732">Signal</keyword>